<name>U5D3Q9_AMBTC</name>
<dbReference type="Gramene" id="ERN16027">
    <property type="protein sequence ID" value="ERN16027"/>
    <property type="gene ID" value="AMTR_s00030p00096820"/>
</dbReference>
<evidence type="ECO:0000313" key="1">
    <source>
        <dbReference type="EMBL" id="ERN16027.1"/>
    </source>
</evidence>
<dbReference type="GO" id="GO:0006511">
    <property type="term" value="P:ubiquitin-dependent protein catabolic process"/>
    <property type="evidence" value="ECO:0007669"/>
    <property type="project" value="EnsemblPlants"/>
</dbReference>
<sequence length="208" mass="22801">MAPPPPPIAGNIAGKLPTTRRKIAFPLYKPKTSGVDLCNPLTRKFTIFPSLGSAWCQHGTVVPSSKTVIVLTELAVLSLGSMGLWRNFSSGLCSKPRSLVLTVYALWSPVLTVYALSDVGSPWRSQWKLRRRLVRGPRGRLLTVGSLKSSHAVNSQCSAVIILRLDLESLEWDEAAMMPLQIFESLEEVGSGLRLLGVERECSFRVKG</sequence>
<proteinExistence type="predicted"/>
<keyword evidence="2" id="KW-1185">Reference proteome</keyword>
<protein>
    <submittedName>
        <fullName evidence="1">Uncharacterized protein</fullName>
    </submittedName>
</protein>
<dbReference type="eggNOG" id="ENOG502QT3E">
    <property type="taxonomic scope" value="Eukaryota"/>
</dbReference>
<dbReference type="GO" id="GO:0016567">
    <property type="term" value="P:protein ubiquitination"/>
    <property type="evidence" value="ECO:0007669"/>
    <property type="project" value="EnsemblPlants"/>
</dbReference>
<dbReference type="HOGENOM" id="CLU_1322490_0_0_1"/>
<dbReference type="PANTHER" id="PTHR47719:SF2">
    <property type="entry name" value="SKP1-INTERACTING PARTNER 15"/>
    <property type="match status" value="1"/>
</dbReference>
<dbReference type="Proteomes" id="UP000017836">
    <property type="component" value="Unassembled WGS sequence"/>
</dbReference>
<organism evidence="1 2">
    <name type="scientific">Amborella trichopoda</name>
    <dbReference type="NCBI Taxonomy" id="13333"/>
    <lineage>
        <taxon>Eukaryota</taxon>
        <taxon>Viridiplantae</taxon>
        <taxon>Streptophyta</taxon>
        <taxon>Embryophyta</taxon>
        <taxon>Tracheophyta</taxon>
        <taxon>Spermatophyta</taxon>
        <taxon>Magnoliopsida</taxon>
        <taxon>Amborellales</taxon>
        <taxon>Amborellaceae</taxon>
        <taxon>Amborella</taxon>
    </lineage>
</organism>
<reference evidence="2" key="1">
    <citation type="journal article" date="2013" name="Science">
        <title>The Amborella genome and the evolution of flowering plants.</title>
        <authorList>
            <consortium name="Amborella Genome Project"/>
        </authorList>
    </citation>
    <scope>NUCLEOTIDE SEQUENCE [LARGE SCALE GENOMIC DNA]</scope>
</reference>
<accession>U5D3Q9</accession>
<gene>
    <name evidence="1" type="ORF">AMTR_s00030p00096820</name>
</gene>
<evidence type="ECO:0000313" key="2">
    <source>
        <dbReference type="Proteomes" id="UP000017836"/>
    </source>
</evidence>
<dbReference type="GO" id="GO:0005634">
    <property type="term" value="C:nucleus"/>
    <property type="evidence" value="ECO:0007669"/>
    <property type="project" value="EnsemblPlants"/>
</dbReference>
<dbReference type="STRING" id="13333.U5D3Q9"/>
<dbReference type="PANTHER" id="PTHR47719">
    <property type="entry name" value="SKP1-INTERACTING PARTNER 15"/>
    <property type="match status" value="1"/>
</dbReference>
<dbReference type="AlphaFoldDB" id="U5D3Q9"/>
<dbReference type="EMBL" id="KI392485">
    <property type="protein sequence ID" value="ERN16027.1"/>
    <property type="molecule type" value="Genomic_DNA"/>
</dbReference>